<dbReference type="KEGG" id="mcos:GM418_02540"/>
<dbReference type="Gene3D" id="3.40.720.10">
    <property type="entry name" value="Alkaline Phosphatase, subunit A"/>
    <property type="match status" value="1"/>
</dbReference>
<evidence type="ECO:0000256" key="5">
    <source>
        <dbReference type="SAM" id="SignalP"/>
    </source>
</evidence>
<dbReference type="GO" id="GO:0046872">
    <property type="term" value="F:metal ion binding"/>
    <property type="evidence" value="ECO:0007669"/>
    <property type="project" value="UniProtKB-KW"/>
</dbReference>
<evidence type="ECO:0000259" key="6">
    <source>
        <dbReference type="Pfam" id="PF00884"/>
    </source>
</evidence>
<keyword evidence="3 7" id="KW-0378">Hydrolase</keyword>
<comment type="similarity">
    <text evidence="1">Belongs to the sulfatase family.</text>
</comment>
<keyword evidence="8" id="KW-1185">Reference proteome</keyword>
<keyword evidence="4" id="KW-0106">Calcium</keyword>
<keyword evidence="5" id="KW-0732">Signal</keyword>
<dbReference type="AlphaFoldDB" id="A0A6I6JR24"/>
<keyword evidence="7" id="KW-0808">Transferase</keyword>
<protein>
    <submittedName>
        <fullName evidence="7">Sulfatase-like hydrolase/transferase</fullName>
    </submittedName>
</protein>
<dbReference type="GO" id="GO:0016740">
    <property type="term" value="F:transferase activity"/>
    <property type="evidence" value="ECO:0007669"/>
    <property type="project" value="UniProtKB-KW"/>
</dbReference>
<evidence type="ECO:0000256" key="1">
    <source>
        <dbReference type="ARBA" id="ARBA00008779"/>
    </source>
</evidence>
<dbReference type="PANTHER" id="PTHR42693:SF53">
    <property type="entry name" value="ENDO-4-O-SULFATASE"/>
    <property type="match status" value="1"/>
</dbReference>
<dbReference type="GO" id="GO:0004065">
    <property type="term" value="F:arylsulfatase activity"/>
    <property type="evidence" value="ECO:0007669"/>
    <property type="project" value="TreeGrafter"/>
</dbReference>
<evidence type="ECO:0000256" key="3">
    <source>
        <dbReference type="ARBA" id="ARBA00022801"/>
    </source>
</evidence>
<sequence>MKQYLNKFIAILMIGLSMFSCMSKPNSEKVDKRPNIVFIMADDLGYGELGCYGCSDIHTPNLDNLATEGFRFTDFYANAPVCSPTRAALLTGGYQQRLGMDDALYYQEMGRGLKVDGETIANALKSVGYTTGVFGKWHVGYDFERRPLQQGFDNFFGILGGNHHYFEHMDRIGVYDLWSGNDTIIRKGYTTNLITEEAIEFIENNKEHPFFLYLSHLAPHFPYLGPNDKEKDVRPNHKSWQQEKDPQTYISMVEYMDSEIGRVLEKIKNLGLSNRTLVVFTSDNGGAHYAPYNRNAPFTGYKASLWEGGIRVPCIASWHGVLPAGEVTAQVGITMDWSSTFLRLANFDAKYEKEDGINLMPILLGDKPEQERTLFWRIKSGPVRKTSPEYWAVRDNSWKLLIEKAENNNRFLFDLKADPGESNNLIEEHPEIADRLVKQLRIWEESVDCDTIVYHN</sequence>
<dbReference type="PROSITE" id="PS00523">
    <property type="entry name" value="SULFATASE_1"/>
    <property type="match status" value="1"/>
</dbReference>
<feature type="domain" description="Sulfatase N-terminal" evidence="6">
    <location>
        <begin position="34"/>
        <end position="346"/>
    </location>
</feature>
<dbReference type="Pfam" id="PF00884">
    <property type="entry name" value="Sulfatase"/>
    <property type="match status" value="1"/>
</dbReference>
<dbReference type="InterPro" id="IPR024607">
    <property type="entry name" value="Sulfatase_CS"/>
</dbReference>
<dbReference type="EMBL" id="CP046401">
    <property type="protein sequence ID" value="QGY42567.1"/>
    <property type="molecule type" value="Genomic_DNA"/>
</dbReference>
<evidence type="ECO:0000313" key="7">
    <source>
        <dbReference type="EMBL" id="QGY42567.1"/>
    </source>
</evidence>
<dbReference type="InterPro" id="IPR000917">
    <property type="entry name" value="Sulfatase_N"/>
</dbReference>
<gene>
    <name evidence="7" type="ORF">GM418_02540</name>
</gene>
<dbReference type="InterPro" id="IPR017850">
    <property type="entry name" value="Alkaline_phosphatase_core_sf"/>
</dbReference>
<evidence type="ECO:0000313" key="8">
    <source>
        <dbReference type="Proteomes" id="UP000428260"/>
    </source>
</evidence>
<dbReference type="Gene3D" id="3.30.1120.10">
    <property type="match status" value="1"/>
</dbReference>
<evidence type="ECO:0000256" key="4">
    <source>
        <dbReference type="ARBA" id="ARBA00022837"/>
    </source>
</evidence>
<proteinExistence type="inferred from homology"/>
<organism evidence="7 8">
    <name type="scientific">Maribellus comscasis</name>
    <dbReference type="NCBI Taxonomy" id="2681766"/>
    <lineage>
        <taxon>Bacteria</taxon>
        <taxon>Pseudomonadati</taxon>
        <taxon>Bacteroidota</taxon>
        <taxon>Bacteroidia</taxon>
        <taxon>Marinilabiliales</taxon>
        <taxon>Prolixibacteraceae</taxon>
        <taxon>Maribellus</taxon>
    </lineage>
</organism>
<keyword evidence="2" id="KW-0479">Metal-binding</keyword>
<dbReference type="InterPro" id="IPR050738">
    <property type="entry name" value="Sulfatase"/>
</dbReference>
<accession>A0A6I6JR24</accession>
<dbReference type="Proteomes" id="UP000428260">
    <property type="component" value="Chromosome"/>
</dbReference>
<evidence type="ECO:0000256" key="2">
    <source>
        <dbReference type="ARBA" id="ARBA00022723"/>
    </source>
</evidence>
<feature type="chain" id="PRO_5026348296" evidence="5">
    <location>
        <begin position="24"/>
        <end position="456"/>
    </location>
</feature>
<dbReference type="SUPFAM" id="SSF53649">
    <property type="entry name" value="Alkaline phosphatase-like"/>
    <property type="match status" value="1"/>
</dbReference>
<dbReference type="PANTHER" id="PTHR42693">
    <property type="entry name" value="ARYLSULFATASE FAMILY MEMBER"/>
    <property type="match status" value="1"/>
</dbReference>
<dbReference type="PROSITE" id="PS51257">
    <property type="entry name" value="PROKAR_LIPOPROTEIN"/>
    <property type="match status" value="1"/>
</dbReference>
<feature type="signal peptide" evidence="5">
    <location>
        <begin position="1"/>
        <end position="23"/>
    </location>
</feature>
<reference evidence="7 8" key="1">
    <citation type="submission" date="2019-11" db="EMBL/GenBank/DDBJ databases">
        <authorList>
            <person name="Zheng R.K."/>
            <person name="Sun C.M."/>
        </authorList>
    </citation>
    <scope>NUCLEOTIDE SEQUENCE [LARGE SCALE GENOMIC DNA]</scope>
    <source>
        <strain evidence="7 8">WC007</strain>
    </source>
</reference>
<name>A0A6I6JR24_9BACT</name>